<keyword evidence="9 10" id="KW-0472">Membrane</keyword>
<keyword evidence="5" id="KW-0677">Repeat</keyword>
<dbReference type="Pfam" id="PF21356">
    <property type="entry name" value="Vps27_GAT-like"/>
    <property type="match status" value="1"/>
</dbReference>
<dbReference type="Pfam" id="PF00790">
    <property type="entry name" value="VHS"/>
    <property type="match status" value="1"/>
</dbReference>
<keyword evidence="7 11" id="KW-0863">Zinc-finger</keyword>
<evidence type="ECO:0000256" key="3">
    <source>
        <dbReference type="ARBA" id="ARBA00017753"/>
    </source>
</evidence>
<reference evidence="15 16" key="1">
    <citation type="submission" date="2023-03" db="EMBL/GenBank/DDBJ databases">
        <title>Genome sequence of Lichtheimia ornata CBS 291.66.</title>
        <authorList>
            <person name="Mohabir J.T."/>
            <person name="Shea T.P."/>
            <person name="Kurbessoian T."/>
            <person name="Berby B."/>
            <person name="Fontaine J."/>
            <person name="Livny J."/>
            <person name="Gnirke A."/>
            <person name="Stajich J.E."/>
            <person name="Cuomo C.A."/>
        </authorList>
    </citation>
    <scope>NUCLEOTIDE SEQUENCE [LARGE SCALE GENOMIC DNA]</scope>
    <source>
        <strain evidence="15">CBS 291.66</strain>
    </source>
</reference>
<dbReference type="GO" id="GO:0008270">
    <property type="term" value="F:zinc ion binding"/>
    <property type="evidence" value="ECO:0007669"/>
    <property type="project" value="UniProtKB-KW"/>
</dbReference>
<sequence length="642" mass="72196">MVSLWWSQSALDEQIDKATSELLPTNQEDIALHFTISDHIRSKRVNSKEAMRSLKRRLQHKNPNVQLAALSLTDTCVKNAGDAFVREIASREFMETLTMILHSPDCNLDVKNKILAVIQTWAIAAKNNPSLNYLTDTYHLLQHERFQFPPLNEHVNALLLETAAPPEWTDSDVCERCRTPFTFTNRKHHCRNCGGTFCQECSSKNLPLPHLAIDDHVRVCYGCYIKLKLSRVAKKDPLPQQQEPTPKSTTRHEQTPTSAPVVNESEDKQFEEDLKRAIELSKAEADQHHHYAPSVAAVVKDTDLGSTTQYGLNGIKEEAAEEEDPELAAAIAASLRDMEDAQKTELEYYNQQSSSRRTNMEELSNTEMDNIELFATLMDRMSATAVNNIGTDEQINQLYTQIATLQPKLVKNLDDAIQRHNRYSMLHEKLNNAVRTYDRLLEQKVASSYQRVSSASLQQQQYGAPQPVYNAAAAPQQYPVYSQTSSQSLYPSMQPPNGERSYPGQPSPYQPPPFATSPRPTTLSPTAPSHGNPLSGIHPPTSMTIPTQQDPTPSADQLEQRHFPQTVSAVGDNHHVSYNYDNNLGRWVTTNVSQIQQQMPPPPAPQQVMNLPPAPTHVPQQQQQQQQQAARPQVEEPSLIEL</sequence>
<feature type="compositionally biased region" description="Polar residues" evidence="12">
    <location>
        <begin position="239"/>
        <end position="248"/>
    </location>
</feature>
<comment type="subcellular location">
    <subcellularLocation>
        <location evidence="1 10">Endosome membrane</location>
        <topology evidence="1 10">Peripheral membrane protein</topology>
        <orientation evidence="1 10">Cytoplasmic side</orientation>
    </subcellularLocation>
</comment>
<feature type="compositionally biased region" description="Pro residues" evidence="12">
    <location>
        <begin position="505"/>
        <end position="515"/>
    </location>
</feature>
<dbReference type="Proteomes" id="UP001234581">
    <property type="component" value="Unassembled WGS sequence"/>
</dbReference>
<feature type="compositionally biased region" description="Polar residues" evidence="12">
    <location>
        <begin position="541"/>
        <end position="559"/>
    </location>
</feature>
<evidence type="ECO:0000259" key="13">
    <source>
        <dbReference type="PROSITE" id="PS50178"/>
    </source>
</evidence>
<dbReference type="PANTHER" id="PTHR47794">
    <property type="entry name" value="VACUOLAR PROTEIN SORTING-ASSOCIATED PROTEIN 27"/>
    <property type="match status" value="1"/>
</dbReference>
<dbReference type="SMART" id="SM00288">
    <property type="entry name" value="VHS"/>
    <property type="match status" value="1"/>
</dbReference>
<dbReference type="GO" id="GO:0043130">
    <property type="term" value="F:ubiquitin binding"/>
    <property type="evidence" value="ECO:0007669"/>
    <property type="project" value="InterPro"/>
</dbReference>
<evidence type="ECO:0000259" key="14">
    <source>
        <dbReference type="PROSITE" id="PS50179"/>
    </source>
</evidence>
<evidence type="ECO:0000256" key="8">
    <source>
        <dbReference type="ARBA" id="ARBA00022833"/>
    </source>
</evidence>
<dbReference type="PROSITE" id="PS50179">
    <property type="entry name" value="VHS"/>
    <property type="match status" value="1"/>
</dbReference>
<proteinExistence type="inferred from homology"/>
<dbReference type="InterPro" id="IPR003903">
    <property type="entry name" value="UIM_dom"/>
</dbReference>
<evidence type="ECO:0000256" key="5">
    <source>
        <dbReference type="ARBA" id="ARBA00022737"/>
    </source>
</evidence>
<dbReference type="Gene3D" id="1.20.5.1940">
    <property type="match status" value="1"/>
</dbReference>
<dbReference type="InterPro" id="IPR000306">
    <property type="entry name" value="Znf_FYVE"/>
</dbReference>
<dbReference type="InterPro" id="IPR017455">
    <property type="entry name" value="Znf_FYVE-rel"/>
</dbReference>
<dbReference type="SMART" id="SM00064">
    <property type="entry name" value="FYVE"/>
    <property type="match status" value="1"/>
</dbReference>
<comment type="function">
    <text evidence="10">Component of the ESCRT-0 complex which is the sorting receptor for ubiquitinated cargo proteins at the multivesicular body (MVB) and recruits ESCRT-I to the MVB outer membrane.</text>
</comment>
<dbReference type="GO" id="GO:0043328">
    <property type="term" value="P:protein transport to vacuole involved in ubiquitin-dependent protein catabolic process via the multivesicular body sorting pathway"/>
    <property type="evidence" value="ECO:0007669"/>
    <property type="project" value="TreeGrafter"/>
</dbReference>
<feature type="compositionally biased region" description="Polar residues" evidence="12">
    <location>
        <begin position="518"/>
        <end position="529"/>
    </location>
</feature>
<keyword evidence="4" id="KW-0479">Metal-binding</keyword>
<feature type="region of interest" description="Disordered" evidence="12">
    <location>
        <begin position="482"/>
        <end position="559"/>
    </location>
</feature>
<evidence type="ECO:0000256" key="11">
    <source>
        <dbReference type="PROSITE-ProRule" id="PRU00091"/>
    </source>
</evidence>
<comment type="subunit">
    <text evidence="10">Component of the ESCRT-0 complex composed of HSE1 and VPS27.</text>
</comment>
<dbReference type="Pfam" id="PF01363">
    <property type="entry name" value="FYVE"/>
    <property type="match status" value="1"/>
</dbReference>
<dbReference type="InterPro" id="IPR049425">
    <property type="entry name" value="Vps27_GAT-like"/>
</dbReference>
<evidence type="ECO:0000313" key="16">
    <source>
        <dbReference type="Proteomes" id="UP001234581"/>
    </source>
</evidence>
<dbReference type="Gene3D" id="6.10.140.100">
    <property type="match status" value="1"/>
</dbReference>
<dbReference type="InterPro" id="IPR002014">
    <property type="entry name" value="VHS_dom"/>
</dbReference>
<evidence type="ECO:0000256" key="4">
    <source>
        <dbReference type="ARBA" id="ARBA00022723"/>
    </source>
</evidence>
<dbReference type="RefSeq" id="XP_058346095.1">
    <property type="nucleotide sequence ID" value="XM_058483006.1"/>
</dbReference>
<keyword evidence="6 10" id="KW-0967">Endosome</keyword>
<dbReference type="InterPro" id="IPR013083">
    <property type="entry name" value="Znf_RING/FYVE/PHD"/>
</dbReference>
<evidence type="ECO:0000256" key="9">
    <source>
        <dbReference type="ARBA" id="ARBA00023136"/>
    </source>
</evidence>
<dbReference type="InterPro" id="IPR017073">
    <property type="entry name" value="HGS/VPS27"/>
</dbReference>
<gene>
    <name evidence="15" type="ORF">O0I10_002930</name>
</gene>
<dbReference type="PROSITE" id="PS50330">
    <property type="entry name" value="UIM"/>
    <property type="match status" value="1"/>
</dbReference>
<dbReference type="GO" id="GO:0032266">
    <property type="term" value="F:phosphatidylinositol-3-phosphate binding"/>
    <property type="evidence" value="ECO:0007669"/>
    <property type="project" value="TreeGrafter"/>
</dbReference>
<accession>A0AAD7V8X7</accession>
<evidence type="ECO:0000256" key="6">
    <source>
        <dbReference type="ARBA" id="ARBA00022753"/>
    </source>
</evidence>
<dbReference type="GO" id="GO:0006623">
    <property type="term" value="P:protein targeting to vacuole"/>
    <property type="evidence" value="ECO:0007669"/>
    <property type="project" value="TreeGrafter"/>
</dbReference>
<dbReference type="Pfam" id="PF02809">
    <property type="entry name" value="UIM"/>
    <property type="match status" value="2"/>
</dbReference>
<evidence type="ECO:0000256" key="7">
    <source>
        <dbReference type="ARBA" id="ARBA00022771"/>
    </source>
</evidence>
<dbReference type="PROSITE" id="PS50178">
    <property type="entry name" value="ZF_FYVE"/>
    <property type="match status" value="1"/>
</dbReference>
<evidence type="ECO:0000256" key="2">
    <source>
        <dbReference type="ARBA" id="ARBA00008597"/>
    </source>
</evidence>
<name>A0AAD7V8X7_9FUNG</name>
<dbReference type="PIRSF" id="PIRSF036956">
    <property type="entry name" value="Hrs_Vps27"/>
    <property type="match status" value="1"/>
</dbReference>
<dbReference type="GO" id="GO:0033565">
    <property type="term" value="C:ESCRT-0 complex"/>
    <property type="evidence" value="ECO:0007669"/>
    <property type="project" value="TreeGrafter"/>
</dbReference>
<dbReference type="InterPro" id="IPR011011">
    <property type="entry name" value="Znf_FYVE_PHD"/>
</dbReference>
<dbReference type="PANTHER" id="PTHR47794:SF1">
    <property type="entry name" value="VACUOLAR PROTEIN SORTING-ASSOCIATED PROTEIN 27"/>
    <property type="match status" value="1"/>
</dbReference>
<comment type="caution">
    <text evidence="15">The sequence shown here is derived from an EMBL/GenBank/DDBJ whole genome shotgun (WGS) entry which is preliminary data.</text>
</comment>
<dbReference type="SUPFAM" id="SSF48464">
    <property type="entry name" value="ENTH/VHS domain"/>
    <property type="match status" value="1"/>
</dbReference>
<protein>
    <recommendedName>
        <fullName evidence="3 10">Vacuolar protein sorting-associated protein 27</fullName>
    </recommendedName>
</protein>
<dbReference type="GeneID" id="83210343"/>
<comment type="similarity">
    <text evidence="2 10">Belongs to the VPS27 family.</text>
</comment>
<dbReference type="GO" id="GO:0010008">
    <property type="term" value="C:endosome membrane"/>
    <property type="evidence" value="ECO:0007669"/>
    <property type="project" value="UniProtKB-SubCell"/>
</dbReference>
<dbReference type="Gene3D" id="3.30.40.10">
    <property type="entry name" value="Zinc/RING finger domain, C3HC4 (zinc finger)"/>
    <property type="match status" value="1"/>
</dbReference>
<keyword evidence="8" id="KW-0862">Zinc</keyword>
<feature type="region of interest" description="Disordered" evidence="12">
    <location>
        <begin position="594"/>
        <end position="642"/>
    </location>
</feature>
<feature type="region of interest" description="Disordered" evidence="12">
    <location>
        <begin position="235"/>
        <end position="270"/>
    </location>
</feature>
<dbReference type="SUPFAM" id="SSF57903">
    <property type="entry name" value="FYVE/PHD zinc finger"/>
    <property type="match status" value="1"/>
</dbReference>
<organism evidence="15 16">
    <name type="scientific">Lichtheimia ornata</name>
    <dbReference type="NCBI Taxonomy" id="688661"/>
    <lineage>
        <taxon>Eukaryota</taxon>
        <taxon>Fungi</taxon>
        <taxon>Fungi incertae sedis</taxon>
        <taxon>Mucoromycota</taxon>
        <taxon>Mucoromycotina</taxon>
        <taxon>Mucoromycetes</taxon>
        <taxon>Mucorales</taxon>
        <taxon>Lichtheimiaceae</taxon>
        <taxon>Lichtheimia</taxon>
    </lineage>
</organism>
<dbReference type="CDD" id="cd16979">
    <property type="entry name" value="VHS_Vps27"/>
    <property type="match status" value="1"/>
</dbReference>
<dbReference type="SMART" id="SM00726">
    <property type="entry name" value="UIM"/>
    <property type="match status" value="2"/>
</dbReference>
<keyword evidence="16" id="KW-1185">Reference proteome</keyword>
<evidence type="ECO:0000256" key="1">
    <source>
        <dbReference type="ARBA" id="ARBA00004125"/>
    </source>
</evidence>
<feature type="compositionally biased region" description="Polar residues" evidence="12">
    <location>
        <begin position="482"/>
        <end position="491"/>
    </location>
</feature>
<dbReference type="AlphaFoldDB" id="A0AAD7V8X7"/>
<evidence type="ECO:0000313" key="15">
    <source>
        <dbReference type="EMBL" id="KAJ8661182.1"/>
    </source>
</evidence>
<evidence type="ECO:0000256" key="12">
    <source>
        <dbReference type="SAM" id="MobiDB-lite"/>
    </source>
</evidence>
<evidence type="ECO:0000256" key="10">
    <source>
        <dbReference type="PIRNR" id="PIRNR036956"/>
    </source>
</evidence>
<dbReference type="Gene3D" id="1.25.40.90">
    <property type="match status" value="1"/>
</dbReference>
<dbReference type="InterPro" id="IPR008942">
    <property type="entry name" value="ENTH_VHS"/>
</dbReference>
<dbReference type="EMBL" id="JARTCD010000009">
    <property type="protein sequence ID" value="KAJ8661182.1"/>
    <property type="molecule type" value="Genomic_DNA"/>
</dbReference>
<feature type="domain" description="FYVE-type" evidence="13">
    <location>
        <begin position="168"/>
        <end position="228"/>
    </location>
</feature>
<feature type="domain" description="VHS" evidence="14">
    <location>
        <begin position="20"/>
        <end position="149"/>
    </location>
</feature>